<comment type="caution">
    <text evidence="2">The sequence shown here is derived from an EMBL/GenBank/DDBJ whole genome shotgun (WGS) entry which is preliminary data.</text>
</comment>
<reference evidence="2 3" key="1">
    <citation type="submission" date="2014-05" db="EMBL/GenBank/DDBJ databases">
        <title>Whole genome shotgun sequence of Rhizobium rhizogenes NBRC 13257.</title>
        <authorList>
            <person name="Katano-Makiyama Y."/>
            <person name="Hosoyama A."/>
            <person name="Hashimoto M."/>
            <person name="Hosoyama Y."/>
            <person name="Noguchi M."/>
            <person name="Tsuchikane K."/>
            <person name="Kimura A."/>
            <person name="Ohji S."/>
            <person name="Ichikawa N."/>
            <person name="Yamazoe A."/>
            <person name="Fujita N."/>
        </authorList>
    </citation>
    <scope>NUCLEOTIDE SEQUENCE [LARGE SCALE GENOMIC DNA]</scope>
    <source>
        <strain evidence="2 3">NBRC 13257</strain>
    </source>
</reference>
<dbReference type="Proteomes" id="UP000026941">
    <property type="component" value="Unassembled WGS sequence"/>
</dbReference>
<evidence type="ECO:0000313" key="3">
    <source>
        <dbReference type="Proteomes" id="UP000026941"/>
    </source>
</evidence>
<feature type="region of interest" description="Disordered" evidence="1">
    <location>
        <begin position="105"/>
        <end position="124"/>
    </location>
</feature>
<dbReference type="RefSeq" id="WP_042476015.1">
    <property type="nucleotide sequence ID" value="NZ_BAYX01000018.1"/>
</dbReference>
<evidence type="ECO:0000313" key="2">
    <source>
        <dbReference type="EMBL" id="GAJ96184.1"/>
    </source>
</evidence>
<proteinExistence type="predicted"/>
<protein>
    <submittedName>
        <fullName evidence="2">Uncharacterized protein</fullName>
    </submittedName>
</protein>
<sequence>MHEKAQGNTADTTSKPSALTNSLLDRRTHEWRRRAELMLMFADALGGPSKIDDMTASRIASAADMRVIAEIARARFLRGEDISLDDVVRAERAAGLTEKALQIGVKHGKRRRSPDDVFAGRSAA</sequence>
<name>A0AA87QDI1_RHIRH</name>
<dbReference type="EMBL" id="BAYX01000018">
    <property type="protein sequence ID" value="GAJ96184.1"/>
    <property type="molecule type" value="Genomic_DNA"/>
</dbReference>
<evidence type="ECO:0000256" key="1">
    <source>
        <dbReference type="SAM" id="MobiDB-lite"/>
    </source>
</evidence>
<organism evidence="2 3">
    <name type="scientific">Rhizobium rhizogenes NBRC 13257</name>
    <dbReference type="NCBI Taxonomy" id="1220581"/>
    <lineage>
        <taxon>Bacteria</taxon>
        <taxon>Pseudomonadati</taxon>
        <taxon>Pseudomonadota</taxon>
        <taxon>Alphaproteobacteria</taxon>
        <taxon>Hyphomicrobiales</taxon>
        <taxon>Rhizobiaceae</taxon>
        <taxon>Rhizobium/Agrobacterium group</taxon>
        <taxon>Rhizobium</taxon>
    </lineage>
</organism>
<accession>A0AA87QDI1</accession>
<gene>
    <name evidence="2" type="ORF">RRH01S_18_00270</name>
</gene>
<feature type="compositionally biased region" description="Polar residues" evidence="1">
    <location>
        <begin position="1"/>
        <end position="23"/>
    </location>
</feature>
<dbReference type="AlphaFoldDB" id="A0AA87QDI1"/>
<feature type="region of interest" description="Disordered" evidence="1">
    <location>
        <begin position="1"/>
        <end position="25"/>
    </location>
</feature>